<proteinExistence type="predicted"/>
<evidence type="ECO:0000313" key="4">
    <source>
        <dbReference type="Proteomes" id="UP000008792"/>
    </source>
</evidence>
<feature type="chain" id="PRO_5002816083" evidence="2">
    <location>
        <begin position="23"/>
        <end position="111"/>
    </location>
</feature>
<dbReference type="PhylomeDB" id="B4LJ72"/>
<gene>
    <name evidence="3" type="primary">Dvir\GJ20279</name>
    <name evidence="3" type="ORF">Dvir_GJ20279</name>
</gene>
<keyword evidence="4" id="KW-1185">Reference proteome</keyword>
<accession>B4LJ72</accession>
<sequence length="111" mass="13091">MMSYKHIWQLVACLVTLEVACAYPQERHSSVEPSQRLSAVTDVVYLNTDQKLEHLYKMERTLVRLRRAVDDLSNEYENADDMELAEINVFRPLFRYRGEVARRVKNPQQFG</sequence>
<evidence type="ECO:0000256" key="2">
    <source>
        <dbReference type="SAM" id="SignalP"/>
    </source>
</evidence>
<name>B4LJ72_DROVI</name>
<dbReference type="FunCoup" id="B4LJ72">
    <property type="interactions" value="4"/>
</dbReference>
<reference evidence="3 4" key="1">
    <citation type="journal article" date="2007" name="Nature">
        <title>Evolution of genes and genomes on the Drosophila phylogeny.</title>
        <authorList>
            <consortium name="Drosophila 12 Genomes Consortium"/>
            <person name="Clark A.G."/>
            <person name="Eisen M.B."/>
            <person name="Smith D.R."/>
            <person name="Bergman C.M."/>
            <person name="Oliver B."/>
            <person name="Markow T.A."/>
            <person name="Kaufman T.C."/>
            <person name="Kellis M."/>
            <person name="Gelbart W."/>
            <person name="Iyer V.N."/>
            <person name="Pollard D.A."/>
            <person name="Sackton T.B."/>
            <person name="Larracuente A.M."/>
            <person name="Singh N.D."/>
            <person name="Abad J.P."/>
            <person name="Abt D.N."/>
            <person name="Adryan B."/>
            <person name="Aguade M."/>
            <person name="Akashi H."/>
            <person name="Anderson W.W."/>
            <person name="Aquadro C.F."/>
            <person name="Ardell D.H."/>
            <person name="Arguello R."/>
            <person name="Artieri C.G."/>
            <person name="Barbash D.A."/>
            <person name="Barker D."/>
            <person name="Barsanti P."/>
            <person name="Batterham P."/>
            <person name="Batzoglou S."/>
            <person name="Begun D."/>
            <person name="Bhutkar A."/>
            <person name="Blanco E."/>
            <person name="Bosak S.A."/>
            <person name="Bradley R.K."/>
            <person name="Brand A.D."/>
            <person name="Brent M.R."/>
            <person name="Brooks A.N."/>
            <person name="Brown R.H."/>
            <person name="Butlin R.K."/>
            <person name="Caggese C."/>
            <person name="Calvi B.R."/>
            <person name="Bernardo de Carvalho A."/>
            <person name="Caspi A."/>
            <person name="Castrezana S."/>
            <person name="Celniker S.E."/>
            <person name="Chang J.L."/>
            <person name="Chapple C."/>
            <person name="Chatterji S."/>
            <person name="Chinwalla A."/>
            <person name="Civetta A."/>
            <person name="Clifton S.W."/>
            <person name="Comeron J.M."/>
            <person name="Costello J.C."/>
            <person name="Coyne J.A."/>
            <person name="Daub J."/>
            <person name="David R.G."/>
            <person name="Delcher A.L."/>
            <person name="Delehaunty K."/>
            <person name="Do C.B."/>
            <person name="Ebling H."/>
            <person name="Edwards K."/>
            <person name="Eickbush T."/>
            <person name="Evans J.D."/>
            <person name="Filipski A."/>
            <person name="Findeiss S."/>
            <person name="Freyhult E."/>
            <person name="Fulton L."/>
            <person name="Fulton R."/>
            <person name="Garcia A.C."/>
            <person name="Gardiner A."/>
            <person name="Garfield D.A."/>
            <person name="Garvin B.E."/>
            <person name="Gibson G."/>
            <person name="Gilbert D."/>
            <person name="Gnerre S."/>
            <person name="Godfrey J."/>
            <person name="Good R."/>
            <person name="Gotea V."/>
            <person name="Gravely B."/>
            <person name="Greenberg A.J."/>
            <person name="Griffiths-Jones S."/>
            <person name="Gross S."/>
            <person name="Guigo R."/>
            <person name="Gustafson E.A."/>
            <person name="Haerty W."/>
            <person name="Hahn M.W."/>
            <person name="Halligan D.L."/>
            <person name="Halpern A.L."/>
            <person name="Halter G.M."/>
            <person name="Han M.V."/>
            <person name="Heger A."/>
            <person name="Hillier L."/>
            <person name="Hinrichs A.S."/>
            <person name="Holmes I."/>
            <person name="Hoskins R.A."/>
            <person name="Hubisz M.J."/>
            <person name="Hultmark D."/>
            <person name="Huntley M.A."/>
            <person name="Jaffe D.B."/>
            <person name="Jagadeeshan S."/>
            <person name="Jeck W.R."/>
            <person name="Johnson J."/>
            <person name="Jones C.D."/>
            <person name="Jordan W.C."/>
            <person name="Karpen G.H."/>
            <person name="Kataoka E."/>
            <person name="Keightley P.D."/>
            <person name="Kheradpour P."/>
            <person name="Kirkness E.F."/>
            <person name="Koerich L.B."/>
            <person name="Kristiansen K."/>
            <person name="Kudrna D."/>
            <person name="Kulathinal R.J."/>
            <person name="Kumar S."/>
            <person name="Kwok R."/>
            <person name="Lander E."/>
            <person name="Langley C.H."/>
            <person name="Lapoint R."/>
            <person name="Lazzaro B.P."/>
            <person name="Lee S.J."/>
            <person name="Levesque L."/>
            <person name="Li R."/>
            <person name="Lin C.F."/>
            <person name="Lin M.F."/>
            <person name="Lindblad-Toh K."/>
            <person name="Llopart A."/>
            <person name="Long M."/>
            <person name="Low L."/>
            <person name="Lozovsky E."/>
            <person name="Lu J."/>
            <person name="Luo M."/>
            <person name="Machado C.A."/>
            <person name="Makalowski W."/>
            <person name="Marzo M."/>
            <person name="Matsuda M."/>
            <person name="Matzkin L."/>
            <person name="McAllister B."/>
            <person name="McBride C.S."/>
            <person name="McKernan B."/>
            <person name="McKernan K."/>
            <person name="Mendez-Lago M."/>
            <person name="Minx P."/>
            <person name="Mollenhauer M.U."/>
            <person name="Montooth K."/>
            <person name="Mount S.M."/>
            <person name="Mu X."/>
            <person name="Myers E."/>
            <person name="Negre B."/>
            <person name="Newfeld S."/>
            <person name="Nielsen R."/>
            <person name="Noor M.A."/>
            <person name="O'Grady P."/>
            <person name="Pachter L."/>
            <person name="Papaceit M."/>
            <person name="Parisi M.J."/>
            <person name="Parisi M."/>
            <person name="Parts L."/>
            <person name="Pedersen J.S."/>
            <person name="Pesole G."/>
            <person name="Phillippy A.M."/>
            <person name="Ponting C.P."/>
            <person name="Pop M."/>
            <person name="Porcelli D."/>
            <person name="Powell J.R."/>
            <person name="Prohaska S."/>
            <person name="Pruitt K."/>
            <person name="Puig M."/>
            <person name="Quesneville H."/>
            <person name="Ram K.R."/>
            <person name="Rand D."/>
            <person name="Rasmussen M.D."/>
            <person name="Reed L.K."/>
            <person name="Reenan R."/>
            <person name="Reily A."/>
            <person name="Remington K.A."/>
            <person name="Rieger T.T."/>
            <person name="Ritchie M.G."/>
            <person name="Robin C."/>
            <person name="Rogers Y.H."/>
            <person name="Rohde C."/>
            <person name="Rozas J."/>
            <person name="Rubenfield M.J."/>
            <person name="Ruiz A."/>
            <person name="Russo S."/>
            <person name="Salzberg S.L."/>
            <person name="Sanchez-Gracia A."/>
            <person name="Saranga D.J."/>
            <person name="Sato H."/>
            <person name="Schaeffer S.W."/>
            <person name="Schatz M.C."/>
            <person name="Schlenke T."/>
            <person name="Schwartz R."/>
            <person name="Segarra C."/>
            <person name="Singh R.S."/>
            <person name="Sirot L."/>
            <person name="Sirota M."/>
            <person name="Sisneros N.B."/>
            <person name="Smith C.D."/>
            <person name="Smith T.F."/>
            <person name="Spieth J."/>
            <person name="Stage D.E."/>
            <person name="Stark A."/>
            <person name="Stephan W."/>
            <person name="Strausberg R.L."/>
            <person name="Strempel S."/>
            <person name="Sturgill D."/>
            <person name="Sutton G."/>
            <person name="Sutton G.G."/>
            <person name="Tao W."/>
            <person name="Teichmann S."/>
            <person name="Tobari Y.N."/>
            <person name="Tomimura Y."/>
            <person name="Tsolas J.M."/>
            <person name="Valente V.L."/>
            <person name="Venter E."/>
            <person name="Venter J.C."/>
            <person name="Vicario S."/>
            <person name="Vieira F.G."/>
            <person name="Vilella A.J."/>
            <person name="Villasante A."/>
            <person name="Walenz B."/>
            <person name="Wang J."/>
            <person name="Wasserman M."/>
            <person name="Watts T."/>
            <person name="Wilson D."/>
            <person name="Wilson R.K."/>
            <person name="Wing R.A."/>
            <person name="Wolfner M.F."/>
            <person name="Wong A."/>
            <person name="Wong G.K."/>
            <person name="Wu C.I."/>
            <person name="Wu G."/>
            <person name="Yamamoto D."/>
            <person name="Yang H.P."/>
            <person name="Yang S.P."/>
            <person name="Yorke J.A."/>
            <person name="Yoshida K."/>
            <person name="Zdobnov E."/>
            <person name="Zhang P."/>
            <person name="Zhang Y."/>
            <person name="Zimin A.V."/>
            <person name="Baldwin J."/>
            <person name="Abdouelleil A."/>
            <person name="Abdulkadir J."/>
            <person name="Abebe A."/>
            <person name="Abera B."/>
            <person name="Abreu J."/>
            <person name="Acer S.C."/>
            <person name="Aftuck L."/>
            <person name="Alexander A."/>
            <person name="An P."/>
            <person name="Anderson E."/>
            <person name="Anderson S."/>
            <person name="Arachi H."/>
            <person name="Azer M."/>
            <person name="Bachantsang P."/>
            <person name="Barry A."/>
            <person name="Bayul T."/>
            <person name="Berlin A."/>
            <person name="Bessette D."/>
            <person name="Bloom T."/>
            <person name="Blye J."/>
            <person name="Boguslavskiy L."/>
            <person name="Bonnet C."/>
            <person name="Boukhgalter B."/>
            <person name="Bourzgui I."/>
            <person name="Brown A."/>
            <person name="Cahill P."/>
            <person name="Channer S."/>
            <person name="Cheshatsang Y."/>
            <person name="Chuda L."/>
            <person name="Citroen M."/>
            <person name="Collymore A."/>
            <person name="Cooke P."/>
            <person name="Costello M."/>
            <person name="D'Aco K."/>
            <person name="Daza R."/>
            <person name="De Haan G."/>
            <person name="DeGray S."/>
            <person name="DeMaso C."/>
            <person name="Dhargay N."/>
            <person name="Dooley K."/>
            <person name="Dooley E."/>
            <person name="Doricent M."/>
            <person name="Dorje P."/>
            <person name="Dorjee K."/>
            <person name="Dupes A."/>
            <person name="Elong R."/>
            <person name="Falk J."/>
            <person name="Farina A."/>
            <person name="Faro S."/>
            <person name="Ferguson D."/>
            <person name="Fisher S."/>
            <person name="Foley C.D."/>
            <person name="Franke A."/>
            <person name="Friedrich D."/>
            <person name="Gadbois L."/>
            <person name="Gearin G."/>
            <person name="Gearin C.R."/>
            <person name="Giannoukos G."/>
            <person name="Goode T."/>
            <person name="Graham J."/>
            <person name="Grandbois E."/>
            <person name="Grewal S."/>
            <person name="Gyaltsen K."/>
            <person name="Hafez N."/>
            <person name="Hagos B."/>
            <person name="Hall J."/>
            <person name="Henson C."/>
            <person name="Hollinger A."/>
            <person name="Honan T."/>
            <person name="Huard M.D."/>
            <person name="Hughes L."/>
            <person name="Hurhula B."/>
            <person name="Husby M.E."/>
            <person name="Kamat A."/>
            <person name="Kanga B."/>
            <person name="Kashin S."/>
            <person name="Khazanovich D."/>
            <person name="Kisner P."/>
            <person name="Lance K."/>
            <person name="Lara M."/>
            <person name="Lee W."/>
            <person name="Lennon N."/>
            <person name="Letendre F."/>
            <person name="LeVine R."/>
            <person name="Lipovsky A."/>
            <person name="Liu X."/>
            <person name="Liu J."/>
            <person name="Liu S."/>
            <person name="Lokyitsang T."/>
            <person name="Lokyitsang Y."/>
            <person name="Lubonja R."/>
            <person name="Lui A."/>
            <person name="MacDonald P."/>
            <person name="Magnisalis V."/>
            <person name="Maru K."/>
            <person name="Matthews C."/>
            <person name="McCusker W."/>
            <person name="McDonough S."/>
            <person name="Mehta T."/>
            <person name="Meldrim J."/>
            <person name="Meneus L."/>
            <person name="Mihai O."/>
            <person name="Mihalev A."/>
            <person name="Mihova T."/>
            <person name="Mittelman R."/>
            <person name="Mlenga V."/>
            <person name="Montmayeur A."/>
            <person name="Mulrain L."/>
            <person name="Navidi A."/>
            <person name="Naylor J."/>
            <person name="Negash T."/>
            <person name="Nguyen T."/>
            <person name="Nguyen N."/>
            <person name="Nicol R."/>
            <person name="Norbu C."/>
            <person name="Norbu N."/>
            <person name="Novod N."/>
            <person name="O'Neill B."/>
            <person name="Osman S."/>
            <person name="Markiewicz E."/>
            <person name="Oyono O.L."/>
            <person name="Patti C."/>
            <person name="Phunkhang P."/>
            <person name="Pierre F."/>
            <person name="Priest M."/>
            <person name="Raghuraman S."/>
            <person name="Rege F."/>
            <person name="Reyes R."/>
            <person name="Rise C."/>
            <person name="Rogov P."/>
            <person name="Ross K."/>
            <person name="Ryan E."/>
            <person name="Settipalli S."/>
            <person name="Shea T."/>
            <person name="Sherpa N."/>
            <person name="Shi L."/>
            <person name="Shih D."/>
            <person name="Sparrow T."/>
            <person name="Spaulding J."/>
            <person name="Stalker J."/>
            <person name="Stange-Thomann N."/>
            <person name="Stavropoulos S."/>
            <person name="Stone C."/>
            <person name="Strader C."/>
            <person name="Tesfaye S."/>
            <person name="Thomson T."/>
            <person name="Thoulutsang Y."/>
            <person name="Thoulutsang D."/>
            <person name="Topham K."/>
            <person name="Topping I."/>
            <person name="Tsamla T."/>
            <person name="Vassiliev H."/>
            <person name="Vo A."/>
            <person name="Wangchuk T."/>
            <person name="Wangdi T."/>
            <person name="Weiand M."/>
            <person name="Wilkinson J."/>
            <person name="Wilson A."/>
            <person name="Yadav S."/>
            <person name="Young G."/>
            <person name="Yu Q."/>
            <person name="Zembek L."/>
            <person name="Zhong D."/>
            <person name="Zimmer A."/>
            <person name="Zwirko Z."/>
            <person name="Jaffe D.B."/>
            <person name="Alvarez P."/>
            <person name="Brockman W."/>
            <person name="Butler J."/>
            <person name="Chin C."/>
            <person name="Gnerre S."/>
            <person name="Grabherr M."/>
            <person name="Kleber M."/>
            <person name="Mauceli E."/>
            <person name="MacCallum I."/>
        </authorList>
    </citation>
    <scope>NUCLEOTIDE SEQUENCE [LARGE SCALE GENOMIC DNA]</scope>
    <source>
        <strain evidence="4">Tucson 15010-1051.87</strain>
    </source>
</reference>
<keyword evidence="2" id="KW-0732">Signal</keyword>
<dbReference type="OMA" id="MRCNKII"/>
<dbReference type="AlphaFoldDB" id="B4LJ72"/>
<dbReference type="KEGG" id="dvi:6625682"/>
<dbReference type="eggNOG" id="ENOG502T9V6">
    <property type="taxonomic scope" value="Eukaryota"/>
</dbReference>
<evidence type="ECO:0000256" key="1">
    <source>
        <dbReference type="SAM" id="Coils"/>
    </source>
</evidence>
<dbReference type="EMBL" id="CH940648">
    <property type="protein sequence ID" value="EDW61508.1"/>
    <property type="molecule type" value="Genomic_DNA"/>
</dbReference>
<evidence type="ECO:0000313" key="3">
    <source>
        <dbReference type="EMBL" id="EDW61508.1"/>
    </source>
</evidence>
<organism evidence="3 4">
    <name type="scientific">Drosophila virilis</name>
    <name type="common">Fruit fly</name>
    <dbReference type="NCBI Taxonomy" id="7244"/>
    <lineage>
        <taxon>Eukaryota</taxon>
        <taxon>Metazoa</taxon>
        <taxon>Ecdysozoa</taxon>
        <taxon>Arthropoda</taxon>
        <taxon>Hexapoda</taxon>
        <taxon>Insecta</taxon>
        <taxon>Pterygota</taxon>
        <taxon>Neoptera</taxon>
        <taxon>Endopterygota</taxon>
        <taxon>Diptera</taxon>
        <taxon>Brachycera</taxon>
        <taxon>Muscomorpha</taxon>
        <taxon>Ephydroidea</taxon>
        <taxon>Drosophilidae</taxon>
        <taxon>Drosophila</taxon>
    </lineage>
</organism>
<feature type="coiled-coil region" evidence="1">
    <location>
        <begin position="55"/>
        <end position="82"/>
    </location>
</feature>
<dbReference type="InParanoid" id="B4LJ72"/>
<dbReference type="OrthoDB" id="7996686at2759"/>
<feature type="signal peptide" evidence="2">
    <location>
        <begin position="1"/>
        <end position="22"/>
    </location>
</feature>
<dbReference type="HOGENOM" id="CLU_2161018_0_0_1"/>
<dbReference type="Proteomes" id="UP000008792">
    <property type="component" value="Unassembled WGS sequence"/>
</dbReference>
<protein>
    <submittedName>
        <fullName evidence="3">Uncharacterized protein</fullName>
    </submittedName>
</protein>
<keyword evidence="1" id="KW-0175">Coiled coil</keyword>